<proteinExistence type="predicted"/>
<name>A0A7Y7WR28_9PSED</name>
<comment type="caution">
    <text evidence="1">The sequence shown here is derived from an EMBL/GenBank/DDBJ whole genome shotgun (WGS) entry which is preliminary data.</text>
</comment>
<dbReference type="AlphaFoldDB" id="A0A7Y7WR28"/>
<dbReference type="EMBL" id="JACAQA010000006">
    <property type="protein sequence ID" value="NWB85690.1"/>
    <property type="molecule type" value="Genomic_DNA"/>
</dbReference>
<dbReference type="Proteomes" id="UP000522864">
    <property type="component" value="Unassembled WGS sequence"/>
</dbReference>
<evidence type="ECO:0000313" key="1">
    <source>
        <dbReference type="EMBL" id="NWB85690.1"/>
    </source>
</evidence>
<gene>
    <name evidence="1" type="ORF">HX830_12420</name>
</gene>
<sequence length="525" mass="57549">MMRVEYYLGHVMKMTSLIILTLALLSGCTVQSPTLPANIQSYKANERAGAETARQLTERYNDRAANCGSASLAAFLCSGIIFRATKAGSYHAWDPSPPSQISGGVSFSYLRADSKYNKLAFGYNNGFIFYPPLRRPEGKVNVQVLCLFPLDADTDNRPNKQGCDYNTNIADPSSSRECQDQGITTAAQWQAHYLSVPAEPRRRHQCGFNVRSGLGTGAVSAFNAGLQAMALNAAESFTVQNELRLATWSQGIGNTLPLEAFFYFGSGLATARHDQQDFYNETGGLVAPIILLTLPTTQSGNATFAYRAEDQAVLPGTPTKLKPKVPKAYNAAGDHLKISDIYTDDHVDVEIPQYTGMHATDTIRVRWQGRVGYNSEITEVGNPPGKRLIPIPRLEVIDNVGRTVEVGYSVKEKGVGDTIESERLTLHIDPQAIHPLPAPTYAASTYKVAVNYGGQTGYSVRVRWTGTTTRDTETQDVTTGRSNTFDIPSAWITENSGKTVLINYSIVRTNSSEQRIFSQVLRVNF</sequence>
<dbReference type="RefSeq" id="WP_177100414.1">
    <property type="nucleotide sequence ID" value="NZ_JACAQA010000006.1"/>
</dbReference>
<evidence type="ECO:0000313" key="2">
    <source>
        <dbReference type="Proteomes" id="UP000522864"/>
    </source>
</evidence>
<accession>A0A7Y7WR28</accession>
<organism evidence="1 2">
    <name type="scientific">Pseudomonas gingeri</name>
    <dbReference type="NCBI Taxonomy" id="117681"/>
    <lineage>
        <taxon>Bacteria</taxon>
        <taxon>Pseudomonadati</taxon>
        <taxon>Pseudomonadota</taxon>
        <taxon>Gammaproteobacteria</taxon>
        <taxon>Pseudomonadales</taxon>
        <taxon>Pseudomonadaceae</taxon>
        <taxon>Pseudomonas</taxon>
    </lineage>
</organism>
<dbReference type="PROSITE" id="PS51257">
    <property type="entry name" value="PROKAR_LIPOPROTEIN"/>
    <property type="match status" value="1"/>
</dbReference>
<reference evidence="1 2" key="1">
    <citation type="submission" date="2020-04" db="EMBL/GenBank/DDBJ databases">
        <title>Molecular characterization of pseudomonads from Agaricus bisporus reveal novel blotch 2 pathogens in Western Europe.</title>
        <authorList>
            <person name="Taparia T."/>
            <person name="Krijger M."/>
            <person name="Haynes E."/>
            <person name="Elpinstone J.G."/>
            <person name="Noble R."/>
            <person name="Van Der Wolf J."/>
        </authorList>
    </citation>
    <scope>NUCLEOTIDE SEQUENCE [LARGE SCALE GENOMIC DNA]</scope>
    <source>
        <strain evidence="1 2">G9001</strain>
    </source>
</reference>
<protein>
    <submittedName>
        <fullName evidence="1">Uncharacterized protein</fullName>
    </submittedName>
</protein>